<dbReference type="Proteomes" id="UP000238650">
    <property type="component" value="Unassembled WGS sequence"/>
</dbReference>
<sequence>MADRFPFTLTQLSYFVECARTLNMTAASQELHVAQSAVSTAITHLERALGSALFIRQHSKGLILTSAGETLLRDARGIFDALNDTVESIRADQEEVRGTITVACFSTLAPFVLPLLLGRLQRRHPELEVATIESDHEGTVAALRGGRAEVAINYVFTEEEGIEHRVVGEFPPHALVHADHPLAGRGRASLLELADDSFVLLDLPSSRDYFLGILRQLGVTPRLRYRSSSYETVRSMVATGLGYSLLNQRPRIEDTYTGEQAVALEITDPVPSLRIAVSRLRQAHPTARASAVERELRELIAEAQTAP</sequence>
<evidence type="ECO:0000256" key="1">
    <source>
        <dbReference type="ARBA" id="ARBA00009437"/>
    </source>
</evidence>
<dbReference type="FunFam" id="1.10.10.10:FF:000001">
    <property type="entry name" value="LysR family transcriptional regulator"/>
    <property type="match status" value="1"/>
</dbReference>
<dbReference type="PRINTS" id="PR00039">
    <property type="entry name" value="HTHLYSR"/>
</dbReference>
<dbReference type="InterPro" id="IPR036388">
    <property type="entry name" value="WH-like_DNA-bd_sf"/>
</dbReference>
<evidence type="ECO:0000256" key="3">
    <source>
        <dbReference type="ARBA" id="ARBA00023125"/>
    </source>
</evidence>
<name>A0A2S9QP55_9MICO</name>
<evidence type="ECO:0000259" key="5">
    <source>
        <dbReference type="PROSITE" id="PS50931"/>
    </source>
</evidence>
<dbReference type="GO" id="GO:0032993">
    <property type="term" value="C:protein-DNA complex"/>
    <property type="evidence" value="ECO:0007669"/>
    <property type="project" value="TreeGrafter"/>
</dbReference>
<organism evidence="6 7">
    <name type="scientific">Leucobacter massiliensis</name>
    <dbReference type="NCBI Taxonomy" id="1686285"/>
    <lineage>
        <taxon>Bacteria</taxon>
        <taxon>Bacillati</taxon>
        <taxon>Actinomycetota</taxon>
        <taxon>Actinomycetes</taxon>
        <taxon>Micrococcales</taxon>
        <taxon>Microbacteriaceae</taxon>
        <taxon>Leucobacter</taxon>
    </lineage>
</organism>
<dbReference type="InterPro" id="IPR000847">
    <property type="entry name" value="LysR_HTH_N"/>
</dbReference>
<dbReference type="Gene3D" id="3.40.190.10">
    <property type="entry name" value="Periplasmic binding protein-like II"/>
    <property type="match status" value="2"/>
</dbReference>
<dbReference type="GO" id="GO:0003700">
    <property type="term" value="F:DNA-binding transcription factor activity"/>
    <property type="evidence" value="ECO:0007669"/>
    <property type="project" value="InterPro"/>
</dbReference>
<keyword evidence="4" id="KW-0804">Transcription</keyword>
<dbReference type="OrthoDB" id="3461141at2"/>
<dbReference type="PANTHER" id="PTHR30346">
    <property type="entry name" value="TRANSCRIPTIONAL DUAL REGULATOR HCAR-RELATED"/>
    <property type="match status" value="1"/>
</dbReference>
<evidence type="ECO:0000256" key="4">
    <source>
        <dbReference type="ARBA" id="ARBA00023163"/>
    </source>
</evidence>
<proteinExistence type="inferred from homology"/>
<evidence type="ECO:0000313" key="6">
    <source>
        <dbReference type="EMBL" id="PRI11366.1"/>
    </source>
</evidence>
<dbReference type="InterPro" id="IPR005119">
    <property type="entry name" value="LysR_subst-bd"/>
</dbReference>
<dbReference type="Pfam" id="PF00126">
    <property type="entry name" value="HTH_1"/>
    <property type="match status" value="1"/>
</dbReference>
<comment type="similarity">
    <text evidence="1">Belongs to the LysR transcriptional regulatory family.</text>
</comment>
<dbReference type="PROSITE" id="PS50931">
    <property type="entry name" value="HTH_LYSR"/>
    <property type="match status" value="1"/>
</dbReference>
<dbReference type="SUPFAM" id="SSF46785">
    <property type="entry name" value="Winged helix' DNA-binding domain"/>
    <property type="match status" value="1"/>
</dbReference>
<dbReference type="Pfam" id="PF03466">
    <property type="entry name" value="LysR_substrate"/>
    <property type="match status" value="1"/>
</dbReference>
<gene>
    <name evidence="6" type="ORF">B4915_09460</name>
</gene>
<dbReference type="InterPro" id="IPR036390">
    <property type="entry name" value="WH_DNA-bd_sf"/>
</dbReference>
<dbReference type="Gene3D" id="1.10.10.10">
    <property type="entry name" value="Winged helix-like DNA-binding domain superfamily/Winged helix DNA-binding domain"/>
    <property type="match status" value="1"/>
</dbReference>
<dbReference type="GO" id="GO:0003677">
    <property type="term" value="F:DNA binding"/>
    <property type="evidence" value="ECO:0007669"/>
    <property type="project" value="UniProtKB-KW"/>
</dbReference>
<dbReference type="PANTHER" id="PTHR30346:SF0">
    <property type="entry name" value="HCA OPERON TRANSCRIPTIONAL ACTIVATOR HCAR"/>
    <property type="match status" value="1"/>
</dbReference>
<evidence type="ECO:0000256" key="2">
    <source>
        <dbReference type="ARBA" id="ARBA00023015"/>
    </source>
</evidence>
<keyword evidence="2" id="KW-0805">Transcription regulation</keyword>
<dbReference type="EMBL" id="MWZD01000017">
    <property type="protein sequence ID" value="PRI11366.1"/>
    <property type="molecule type" value="Genomic_DNA"/>
</dbReference>
<keyword evidence="3" id="KW-0238">DNA-binding</keyword>
<dbReference type="RefSeq" id="WP_105805814.1">
    <property type="nucleotide sequence ID" value="NZ_MWZD01000017.1"/>
</dbReference>
<evidence type="ECO:0000313" key="7">
    <source>
        <dbReference type="Proteomes" id="UP000238650"/>
    </source>
</evidence>
<comment type="caution">
    <text evidence="6">The sequence shown here is derived from an EMBL/GenBank/DDBJ whole genome shotgun (WGS) entry which is preliminary data.</text>
</comment>
<feature type="domain" description="HTH lysR-type" evidence="5">
    <location>
        <begin position="7"/>
        <end position="65"/>
    </location>
</feature>
<reference evidence="6 7" key="1">
    <citation type="journal article" date="2017" name="New Microbes New Infect">
        <title>Genome sequence of 'Leucobacter massiliensis' sp. nov. isolated from human pharynx after travel to the 2014 Hajj.</title>
        <authorList>
            <person name="Leangapichart T."/>
            <person name="Gautret P."/>
            <person name="Nguyen T.T."/>
            <person name="Armstrong N."/>
            <person name="Rolain J.M."/>
        </authorList>
    </citation>
    <scope>NUCLEOTIDE SEQUENCE [LARGE SCALE GENOMIC DNA]</scope>
    <source>
        <strain evidence="6 7">122RC15</strain>
    </source>
</reference>
<dbReference type="AlphaFoldDB" id="A0A2S9QP55"/>
<accession>A0A2S9QP55</accession>
<dbReference type="SUPFAM" id="SSF53850">
    <property type="entry name" value="Periplasmic binding protein-like II"/>
    <property type="match status" value="1"/>
</dbReference>
<keyword evidence="7" id="KW-1185">Reference proteome</keyword>
<protein>
    <submittedName>
        <fullName evidence="6">LysR family transcriptional regulator</fullName>
    </submittedName>
</protein>